<evidence type="ECO:0000256" key="6">
    <source>
        <dbReference type="ARBA" id="ARBA00022989"/>
    </source>
</evidence>
<organism evidence="11 12">
    <name type="scientific">Deinococcus reticulitermitis</name>
    <dbReference type="NCBI Taxonomy" id="856736"/>
    <lineage>
        <taxon>Bacteria</taxon>
        <taxon>Thermotogati</taxon>
        <taxon>Deinococcota</taxon>
        <taxon>Deinococci</taxon>
        <taxon>Deinococcales</taxon>
        <taxon>Deinococcaceae</taxon>
        <taxon>Deinococcus</taxon>
    </lineage>
</organism>
<evidence type="ECO:0000256" key="8">
    <source>
        <dbReference type="RuleBase" id="RU363032"/>
    </source>
</evidence>
<dbReference type="NCBIfam" id="TIGR01727">
    <property type="entry name" value="oligo_HPY"/>
    <property type="match status" value="1"/>
</dbReference>
<dbReference type="Gene3D" id="1.10.3720.10">
    <property type="entry name" value="MetI-like"/>
    <property type="match status" value="1"/>
</dbReference>
<dbReference type="GO" id="GO:0055085">
    <property type="term" value="P:transmembrane transport"/>
    <property type="evidence" value="ECO:0007669"/>
    <property type="project" value="InterPro"/>
</dbReference>
<dbReference type="InterPro" id="IPR013563">
    <property type="entry name" value="Oligopep_ABC_C"/>
</dbReference>
<dbReference type="InterPro" id="IPR035906">
    <property type="entry name" value="MetI-like_sf"/>
</dbReference>
<keyword evidence="4" id="KW-0547">Nucleotide-binding</keyword>
<sequence length="638" mass="68679">MNGLLTILRRSPRAAAGAVILLLMILMAIFAPLLTPYSPTSQDFGTWLKPGGEHPLGTTALGQDVWAQFVYGARLTLLVGLSVGIIATFIGAALGLAGAYFGGKVDEAINILTNVFLVLPGLPLLIIASAFLRGGGVWSIILVISLTGWAWGARVIRSQALALRNRDFIQAAVVSGERPGRIIFAEMLPNLAGLIAANFFGTALYAVLSEAGLSFLGLGDVSSVTWGTMLFWAQSRGALMQDAWSWIAMPGLGIALLGTAFALLNFGIDEVTNPKIVHGTRATRVLRAGRKPATSPDAPPAPGTPQPLLRVRDMEAGYATPGGSVRAVRDVSLDIAPGEFVGLAGESGCGKSTLAFAATRLLDAPGVVFSGESELDGKDLLAMSPAELRRVRWKDYSMVFQASMNILNPVIKVREQVYDAMQAHGVTDPARLEARAKELFKLVGIRESYLDSYPHQLSGGMKQRVVIAIALALEPKLVVMDEPTTALDVVVQRQILQEIDAVRRRLGISIIFITHDLSLLVEMSDRIAIMYAGEIIEEAPAQQLYRHPKHPYTLKLMNSFPALDGPRERREGIPGRPPPLSADIPYCPFFDRCPSRMPGKCDEFKPASVETAPGHRVACFLHSDAVKEVAREVAHAAD</sequence>
<reference evidence="12" key="1">
    <citation type="submission" date="2016-10" db="EMBL/GenBank/DDBJ databases">
        <authorList>
            <person name="Varghese N."/>
            <person name="Submissions S."/>
        </authorList>
    </citation>
    <scope>NUCLEOTIDE SEQUENCE [LARGE SCALE GENOMIC DNA]</scope>
    <source>
        <strain evidence="12">CGMCC 1.10218</strain>
    </source>
</reference>
<dbReference type="Proteomes" id="UP000199223">
    <property type="component" value="Unassembled WGS sequence"/>
</dbReference>
<dbReference type="SMART" id="SM00382">
    <property type="entry name" value="AAA"/>
    <property type="match status" value="1"/>
</dbReference>
<dbReference type="EMBL" id="FNZA01000022">
    <property type="protein sequence ID" value="SEJ83680.1"/>
    <property type="molecule type" value="Genomic_DNA"/>
</dbReference>
<evidence type="ECO:0000313" key="12">
    <source>
        <dbReference type="Proteomes" id="UP000199223"/>
    </source>
</evidence>
<evidence type="ECO:0000256" key="7">
    <source>
        <dbReference type="ARBA" id="ARBA00023136"/>
    </source>
</evidence>
<accession>A0A1H7CAN2</accession>
<dbReference type="InterPro" id="IPR003593">
    <property type="entry name" value="AAA+_ATPase"/>
</dbReference>
<feature type="domain" description="ABC transmembrane type-1" evidence="10">
    <location>
        <begin position="73"/>
        <end position="265"/>
    </location>
</feature>
<dbReference type="SUPFAM" id="SSF52540">
    <property type="entry name" value="P-loop containing nucleoside triphosphate hydrolases"/>
    <property type="match status" value="1"/>
</dbReference>
<feature type="domain" description="ABC transporter" evidence="9">
    <location>
        <begin position="309"/>
        <end position="557"/>
    </location>
</feature>
<feature type="transmembrane region" description="Helical" evidence="8">
    <location>
        <begin position="75"/>
        <end position="101"/>
    </location>
</feature>
<feature type="transmembrane region" description="Helical" evidence="8">
    <location>
        <begin position="137"/>
        <end position="156"/>
    </location>
</feature>
<evidence type="ECO:0000256" key="1">
    <source>
        <dbReference type="ARBA" id="ARBA00004141"/>
    </source>
</evidence>
<evidence type="ECO:0000259" key="10">
    <source>
        <dbReference type="PROSITE" id="PS50928"/>
    </source>
</evidence>
<dbReference type="InterPro" id="IPR003439">
    <property type="entry name" value="ABC_transporter-like_ATP-bd"/>
</dbReference>
<dbReference type="Pfam" id="PF00528">
    <property type="entry name" value="BPD_transp_1"/>
    <property type="match status" value="1"/>
</dbReference>
<dbReference type="Gene3D" id="3.40.50.300">
    <property type="entry name" value="P-loop containing nucleotide triphosphate hydrolases"/>
    <property type="match status" value="1"/>
</dbReference>
<gene>
    <name evidence="11" type="ORF">SAMN04488058_1222</name>
</gene>
<proteinExistence type="inferred from homology"/>
<evidence type="ECO:0000259" key="9">
    <source>
        <dbReference type="PROSITE" id="PS50893"/>
    </source>
</evidence>
<keyword evidence="6 8" id="KW-1133">Transmembrane helix</keyword>
<dbReference type="Pfam" id="PF00005">
    <property type="entry name" value="ABC_tran"/>
    <property type="match status" value="1"/>
</dbReference>
<dbReference type="GO" id="GO:0015833">
    <property type="term" value="P:peptide transport"/>
    <property type="evidence" value="ECO:0007669"/>
    <property type="project" value="InterPro"/>
</dbReference>
<dbReference type="AlphaFoldDB" id="A0A1H7CAN2"/>
<dbReference type="GO" id="GO:0005524">
    <property type="term" value="F:ATP binding"/>
    <property type="evidence" value="ECO:0007669"/>
    <property type="project" value="UniProtKB-KW"/>
</dbReference>
<evidence type="ECO:0000256" key="2">
    <source>
        <dbReference type="ARBA" id="ARBA00022448"/>
    </source>
</evidence>
<evidence type="ECO:0000256" key="5">
    <source>
        <dbReference type="ARBA" id="ARBA00022840"/>
    </source>
</evidence>
<feature type="transmembrane region" description="Helical" evidence="8">
    <location>
        <begin position="244"/>
        <end position="268"/>
    </location>
</feature>
<feature type="transmembrane region" description="Helical" evidence="8">
    <location>
        <begin position="12"/>
        <end position="34"/>
    </location>
</feature>
<dbReference type="PROSITE" id="PS00211">
    <property type="entry name" value="ABC_TRANSPORTER_1"/>
    <property type="match status" value="1"/>
</dbReference>
<dbReference type="InterPro" id="IPR027417">
    <property type="entry name" value="P-loop_NTPase"/>
</dbReference>
<dbReference type="CDD" id="cd06261">
    <property type="entry name" value="TM_PBP2"/>
    <property type="match status" value="1"/>
</dbReference>
<keyword evidence="2 8" id="KW-0813">Transport</keyword>
<dbReference type="RefSeq" id="WP_092265555.1">
    <property type="nucleotide sequence ID" value="NZ_FNZA01000022.1"/>
</dbReference>
<dbReference type="OrthoDB" id="9806285at2"/>
<dbReference type="InterPro" id="IPR025966">
    <property type="entry name" value="OppC_N"/>
</dbReference>
<comment type="subcellular location">
    <subcellularLocation>
        <location evidence="8">Cell membrane</location>
        <topology evidence="8">Multi-pass membrane protein</topology>
    </subcellularLocation>
    <subcellularLocation>
        <location evidence="1">Membrane</location>
        <topology evidence="1">Multi-pass membrane protein</topology>
    </subcellularLocation>
</comment>
<dbReference type="Pfam" id="PF08352">
    <property type="entry name" value="oligo_HPY"/>
    <property type="match status" value="1"/>
</dbReference>
<feature type="transmembrane region" description="Helical" evidence="8">
    <location>
        <begin position="188"/>
        <end position="207"/>
    </location>
</feature>
<dbReference type="STRING" id="856736.SAMN04488058_1222"/>
<dbReference type="PROSITE" id="PS50928">
    <property type="entry name" value="ABC_TM1"/>
    <property type="match status" value="1"/>
</dbReference>
<dbReference type="InterPro" id="IPR000515">
    <property type="entry name" value="MetI-like"/>
</dbReference>
<dbReference type="PROSITE" id="PS50893">
    <property type="entry name" value="ABC_TRANSPORTER_2"/>
    <property type="match status" value="1"/>
</dbReference>
<evidence type="ECO:0000313" key="11">
    <source>
        <dbReference type="EMBL" id="SEJ83680.1"/>
    </source>
</evidence>
<feature type="transmembrane region" description="Helical" evidence="8">
    <location>
        <begin position="108"/>
        <end position="131"/>
    </location>
</feature>
<keyword evidence="7 8" id="KW-0472">Membrane</keyword>
<name>A0A1H7CAN2_9DEIO</name>
<protein>
    <submittedName>
        <fullName evidence="11">Oligopeptide/dipeptide ABC transporter, ATP-binding protein, C-terminal domain-containing protein</fullName>
    </submittedName>
</protein>
<dbReference type="GO" id="GO:0005886">
    <property type="term" value="C:plasma membrane"/>
    <property type="evidence" value="ECO:0007669"/>
    <property type="project" value="UniProtKB-SubCell"/>
</dbReference>
<evidence type="ECO:0000256" key="3">
    <source>
        <dbReference type="ARBA" id="ARBA00022692"/>
    </source>
</evidence>
<keyword evidence="3 8" id="KW-0812">Transmembrane</keyword>
<keyword evidence="5 11" id="KW-0067">ATP-binding</keyword>
<dbReference type="FunFam" id="3.40.50.300:FF:000016">
    <property type="entry name" value="Oligopeptide ABC transporter ATP-binding component"/>
    <property type="match status" value="1"/>
</dbReference>
<dbReference type="SUPFAM" id="SSF161098">
    <property type="entry name" value="MetI-like"/>
    <property type="match status" value="1"/>
</dbReference>
<dbReference type="PANTHER" id="PTHR43067">
    <property type="entry name" value="OLIGOPEPTIDE/DIPEPTIDE ABC TRANSPORTER, ATPASE SUBUNIT"/>
    <property type="match status" value="1"/>
</dbReference>
<feature type="transmembrane region" description="Helical" evidence="8">
    <location>
        <begin position="213"/>
        <end position="232"/>
    </location>
</feature>
<comment type="similarity">
    <text evidence="8">Belongs to the binding-protein-dependent transport system permease family.</text>
</comment>
<keyword evidence="12" id="KW-1185">Reference proteome</keyword>
<dbReference type="CDD" id="cd03257">
    <property type="entry name" value="ABC_NikE_OppD_transporters"/>
    <property type="match status" value="1"/>
</dbReference>
<dbReference type="InterPro" id="IPR017871">
    <property type="entry name" value="ABC_transporter-like_CS"/>
</dbReference>
<dbReference type="GO" id="GO:0016887">
    <property type="term" value="F:ATP hydrolysis activity"/>
    <property type="evidence" value="ECO:0007669"/>
    <property type="project" value="InterPro"/>
</dbReference>
<dbReference type="PANTHER" id="PTHR43067:SF3">
    <property type="entry name" value="MALTOSE ABC TRANSPORTER, ATP-BINDING PROTEIN"/>
    <property type="match status" value="1"/>
</dbReference>
<evidence type="ECO:0000256" key="4">
    <source>
        <dbReference type="ARBA" id="ARBA00022741"/>
    </source>
</evidence>
<dbReference type="Pfam" id="PF12911">
    <property type="entry name" value="OppC_N"/>
    <property type="match status" value="1"/>
</dbReference>